<dbReference type="GO" id="GO:0009451">
    <property type="term" value="P:RNA modification"/>
    <property type="evidence" value="ECO:0007669"/>
    <property type="project" value="InterPro"/>
</dbReference>
<dbReference type="FunFam" id="1.25.40.10:FF:000125">
    <property type="entry name" value="Pentatricopeptide repeat-containing protein"/>
    <property type="match status" value="2"/>
</dbReference>
<proteinExistence type="inferred from homology"/>
<keyword evidence="5" id="KW-1185">Reference proteome</keyword>
<dbReference type="GO" id="GO:0048731">
    <property type="term" value="P:system development"/>
    <property type="evidence" value="ECO:0007669"/>
    <property type="project" value="UniProtKB-ARBA"/>
</dbReference>
<feature type="repeat" description="PPR" evidence="3">
    <location>
        <begin position="350"/>
        <end position="380"/>
    </location>
</feature>
<dbReference type="PANTHER" id="PTHR47926:SF452">
    <property type="entry name" value="PENTATRICOPEPTIDE REPEAT-CONTAINING PROTEIN"/>
    <property type="match status" value="1"/>
</dbReference>
<accession>A0A5J4ZAX0</accession>
<evidence type="ECO:0000256" key="3">
    <source>
        <dbReference type="PROSITE-ProRule" id="PRU00708"/>
    </source>
</evidence>
<feature type="repeat" description="PPR" evidence="3">
    <location>
        <begin position="67"/>
        <end position="101"/>
    </location>
</feature>
<name>A0A5J4ZAX0_9ASTE</name>
<keyword evidence="1" id="KW-0677">Repeat</keyword>
<dbReference type="NCBIfam" id="TIGR00756">
    <property type="entry name" value="PPR"/>
    <property type="match status" value="8"/>
</dbReference>
<comment type="similarity">
    <text evidence="2">Belongs to the PPR family. PCMP-E subfamily.</text>
</comment>
<evidence type="ECO:0000256" key="2">
    <source>
        <dbReference type="ARBA" id="ARBA00061659"/>
    </source>
</evidence>
<gene>
    <name evidence="4" type="ORF">F0562_018634</name>
</gene>
<reference evidence="4 5" key="1">
    <citation type="submission" date="2019-09" db="EMBL/GenBank/DDBJ databases">
        <title>A chromosome-level genome assembly of the Chinese tupelo Nyssa sinensis.</title>
        <authorList>
            <person name="Yang X."/>
            <person name="Kang M."/>
            <person name="Yang Y."/>
            <person name="Xiong H."/>
            <person name="Wang M."/>
            <person name="Zhang Z."/>
            <person name="Wang Z."/>
            <person name="Wu H."/>
            <person name="Ma T."/>
            <person name="Liu J."/>
            <person name="Xi Z."/>
        </authorList>
    </citation>
    <scope>NUCLEOTIDE SEQUENCE [LARGE SCALE GENOMIC DNA]</scope>
    <source>
        <strain evidence="4">J267</strain>
        <tissue evidence="4">Leaf</tissue>
    </source>
</reference>
<evidence type="ECO:0000256" key="1">
    <source>
        <dbReference type="ARBA" id="ARBA00022737"/>
    </source>
</evidence>
<dbReference type="FunFam" id="1.25.40.10:FF:000280">
    <property type="entry name" value="Pentatricopeptide repeat-containing protein"/>
    <property type="match status" value="1"/>
</dbReference>
<dbReference type="SUPFAM" id="SSF48452">
    <property type="entry name" value="TPR-like"/>
    <property type="match status" value="1"/>
</dbReference>
<dbReference type="Proteomes" id="UP000325577">
    <property type="component" value="Linkage Group LG9"/>
</dbReference>
<organism evidence="4 5">
    <name type="scientific">Nyssa sinensis</name>
    <dbReference type="NCBI Taxonomy" id="561372"/>
    <lineage>
        <taxon>Eukaryota</taxon>
        <taxon>Viridiplantae</taxon>
        <taxon>Streptophyta</taxon>
        <taxon>Embryophyta</taxon>
        <taxon>Tracheophyta</taxon>
        <taxon>Spermatophyta</taxon>
        <taxon>Magnoliopsida</taxon>
        <taxon>eudicotyledons</taxon>
        <taxon>Gunneridae</taxon>
        <taxon>Pentapetalae</taxon>
        <taxon>asterids</taxon>
        <taxon>Cornales</taxon>
        <taxon>Nyssaceae</taxon>
        <taxon>Nyssa</taxon>
    </lineage>
</organism>
<feature type="repeat" description="PPR" evidence="3">
    <location>
        <begin position="160"/>
        <end position="194"/>
    </location>
</feature>
<dbReference type="EMBL" id="CM018052">
    <property type="protein sequence ID" value="KAA8515755.1"/>
    <property type="molecule type" value="Genomic_DNA"/>
</dbReference>
<evidence type="ECO:0000313" key="5">
    <source>
        <dbReference type="Proteomes" id="UP000325577"/>
    </source>
</evidence>
<dbReference type="Pfam" id="PF01535">
    <property type="entry name" value="PPR"/>
    <property type="match status" value="8"/>
</dbReference>
<sequence length="627" mass="71495">MTHKNVVTWNCMISGYVRNQRIRDAREVFDAMPIKNVVSWTAMLSGYAKCGKLEEARSLFDAIHDRNVVCWNSMISGYTRNGRISEARELFDEMPVKNSVSWAIIIEGCFCHGFVSEAEKLFDQAPVRSVTLYNTMLAGYVDMGYFEDSHELFMRMPQRDVASWTSMITCFSRARQMESARGLFEEMPEKDVVAWTAIIRGYLHNNQIEEARKLFNEMPHRDIVAWNSIIGGYVQNGRLEDALELFMKMPQRDTVSWNSILQGYVQQDDIINARTFFDQMPRKDETTWNTMISGYQCEEALVLYTQMLQTGFKPDQGTFTSVISICGMLAVNGWGRAMHLRVIKVGFEDDVIVISSLISMYSKCGSVDDATLVFERMITRDTIAWNAMIVAQTYHGSAVEALKLFPSMIQAGFEPDHMTFLGLLTACAHSGLVDEGWKYFKSMEKHWNLIPKPEHFSCMVDLLGRSGLLAEAYELVKQLPVDLPAYTWEALLSSCRVHENFELGEVVAEKLLRFQPTNVGMYVLLSNIYAARGMWKDAEYIRAILKHHRLKKELACSWIEMNGQIFQFVCNDKSHPQTEDIYKRLVGLSVIIEESWADESASGLFMEMPGKDVVAWNLGCNNSGISA</sequence>
<protein>
    <recommendedName>
        <fullName evidence="6">Pentatricopeptide repeat-containing protein</fullName>
    </recommendedName>
</protein>
<feature type="repeat" description="PPR" evidence="3">
    <location>
        <begin position="5"/>
        <end position="39"/>
    </location>
</feature>
<dbReference type="FunFam" id="1.25.40.10:FF:000031">
    <property type="entry name" value="Pentatricopeptide repeat-containing protein mitochondrial"/>
    <property type="match status" value="1"/>
</dbReference>
<evidence type="ECO:0000313" key="4">
    <source>
        <dbReference type="EMBL" id="KAA8515755.1"/>
    </source>
</evidence>
<dbReference type="PANTHER" id="PTHR47926">
    <property type="entry name" value="PENTATRICOPEPTIDE REPEAT-CONTAINING PROTEIN"/>
    <property type="match status" value="1"/>
</dbReference>
<dbReference type="PROSITE" id="PS51375">
    <property type="entry name" value="PPR"/>
    <property type="match status" value="7"/>
</dbReference>
<feature type="repeat" description="PPR" evidence="3">
    <location>
        <begin position="222"/>
        <end position="256"/>
    </location>
</feature>
<feature type="repeat" description="PPR" evidence="3">
    <location>
        <begin position="129"/>
        <end position="159"/>
    </location>
</feature>
<dbReference type="InterPro" id="IPR046960">
    <property type="entry name" value="PPR_At4g14850-like_plant"/>
</dbReference>
<dbReference type="AlphaFoldDB" id="A0A5J4ZAX0"/>
<dbReference type="OrthoDB" id="185373at2759"/>
<dbReference type="InterPro" id="IPR046848">
    <property type="entry name" value="E_motif"/>
</dbReference>
<dbReference type="Pfam" id="PF13041">
    <property type="entry name" value="PPR_2"/>
    <property type="match status" value="3"/>
</dbReference>
<dbReference type="Gene3D" id="1.25.40.10">
    <property type="entry name" value="Tetratricopeptide repeat domain"/>
    <property type="match status" value="7"/>
</dbReference>
<feature type="repeat" description="PPR" evidence="3">
    <location>
        <begin position="381"/>
        <end position="415"/>
    </location>
</feature>
<dbReference type="Pfam" id="PF20431">
    <property type="entry name" value="E_motif"/>
    <property type="match status" value="1"/>
</dbReference>
<dbReference type="GO" id="GO:0003723">
    <property type="term" value="F:RNA binding"/>
    <property type="evidence" value="ECO:0007669"/>
    <property type="project" value="InterPro"/>
</dbReference>
<dbReference type="InterPro" id="IPR002885">
    <property type="entry name" value="PPR_rpt"/>
</dbReference>
<evidence type="ECO:0008006" key="6">
    <source>
        <dbReference type="Google" id="ProtNLM"/>
    </source>
</evidence>
<dbReference type="InterPro" id="IPR011990">
    <property type="entry name" value="TPR-like_helical_dom_sf"/>
</dbReference>